<keyword evidence="1 2" id="KW-0378">Hydrolase</keyword>
<sequence length="236" mass="25013">MKLTWYGHSTFCIETGDAKILIDPYLVGNPVWDGGWEKPAEGVTHVLITHGHDDHMSGAAEVLNKTGAMLVANFEICMYLVGQGVVAQDKINPGNIGGTVDCGNFTTTFVQALHSSSASAEGGGNIYLGNSGGLVLHFSDAPTVYHMGDTDIFSDMALINELHEPKIGIVPIGDRFTMGGAVAALACRRFFKFDTVVPCHFGTFPLLDPTADKFAEGLEGSGIKVALPKIGETIAL</sequence>
<proteinExistence type="inferred from homology"/>
<comment type="similarity">
    <text evidence="2">Belongs to the UPF0173 family.</text>
</comment>
<dbReference type="InterPro" id="IPR050114">
    <property type="entry name" value="UPF0173_UPF0282_UlaG_hydrolase"/>
</dbReference>
<evidence type="ECO:0000313" key="4">
    <source>
        <dbReference type="EMBL" id="MFC5385559.1"/>
    </source>
</evidence>
<dbReference type="EMBL" id="JBHSLL010000015">
    <property type="protein sequence ID" value="MFC5385559.1"/>
    <property type="molecule type" value="Genomic_DNA"/>
</dbReference>
<gene>
    <name evidence="4" type="ORF">ACFPLB_06195</name>
</gene>
<evidence type="ECO:0000256" key="1">
    <source>
        <dbReference type="ARBA" id="ARBA00022801"/>
    </source>
</evidence>
<dbReference type="RefSeq" id="WP_378228558.1">
    <property type="nucleotide sequence ID" value="NZ_JBHSLL010000015.1"/>
</dbReference>
<dbReference type="InterPro" id="IPR022877">
    <property type="entry name" value="UPF0173"/>
</dbReference>
<keyword evidence="5" id="KW-1185">Reference proteome</keyword>
<evidence type="ECO:0000256" key="2">
    <source>
        <dbReference type="HAMAP-Rule" id="MF_00457"/>
    </source>
</evidence>
<dbReference type="Pfam" id="PF13483">
    <property type="entry name" value="Lactamase_B_3"/>
    <property type="match status" value="1"/>
</dbReference>
<dbReference type="PANTHER" id="PTHR43546:SF3">
    <property type="entry name" value="UPF0173 METAL-DEPENDENT HYDROLASE MJ1163"/>
    <property type="match status" value="1"/>
</dbReference>
<accession>A0ABW0GW19</accession>
<dbReference type="NCBIfam" id="NF001911">
    <property type="entry name" value="PRK00685.1"/>
    <property type="match status" value="1"/>
</dbReference>
<dbReference type="Gene3D" id="3.60.15.10">
    <property type="entry name" value="Ribonuclease Z/Hydroxyacylglutathione hydrolase-like"/>
    <property type="match status" value="1"/>
</dbReference>
<comment type="caution">
    <text evidence="4">The sequence shown here is derived from an EMBL/GenBank/DDBJ whole genome shotgun (WGS) entry which is preliminary data.</text>
</comment>
<dbReference type="PANTHER" id="PTHR43546">
    <property type="entry name" value="UPF0173 METAL-DEPENDENT HYDROLASE MJ1163-RELATED"/>
    <property type="match status" value="1"/>
</dbReference>
<dbReference type="InterPro" id="IPR001279">
    <property type="entry name" value="Metallo-B-lactamas"/>
</dbReference>
<evidence type="ECO:0000313" key="5">
    <source>
        <dbReference type="Proteomes" id="UP001596016"/>
    </source>
</evidence>
<evidence type="ECO:0000259" key="3">
    <source>
        <dbReference type="SMART" id="SM00849"/>
    </source>
</evidence>
<reference evidence="5" key="1">
    <citation type="journal article" date="2019" name="Int. J. Syst. Evol. Microbiol.">
        <title>The Global Catalogue of Microorganisms (GCM) 10K type strain sequencing project: providing services to taxonomists for standard genome sequencing and annotation.</title>
        <authorList>
            <consortium name="The Broad Institute Genomics Platform"/>
            <consortium name="The Broad Institute Genome Sequencing Center for Infectious Disease"/>
            <person name="Wu L."/>
            <person name="Ma J."/>
        </authorList>
    </citation>
    <scope>NUCLEOTIDE SEQUENCE [LARGE SCALE GENOMIC DNA]</scope>
    <source>
        <strain evidence="5">CGMCC 4.1415</strain>
    </source>
</reference>
<feature type="domain" description="Metallo-beta-lactamase" evidence="3">
    <location>
        <begin position="7"/>
        <end position="200"/>
    </location>
</feature>
<name>A0ABW0GW19_9HYPH</name>
<dbReference type="Proteomes" id="UP001596016">
    <property type="component" value="Unassembled WGS sequence"/>
</dbReference>
<protein>
    <recommendedName>
        <fullName evidence="2">UPF0173 metal-dependent hydrolase ACFPLB_06195</fullName>
    </recommendedName>
</protein>
<dbReference type="SUPFAM" id="SSF56281">
    <property type="entry name" value="Metallo-hydrolase/oxidoreductase"/>
    <property type="match status" value="1"/>
</dbReference>
<dbReference type="SMART" id="SM00849">
    <property type="entry name" value="Lactamase_B"/>
    <property type="match status" value="1"/>
</dbReference>
<dbReference type="HAMAP" id="MF_00457">
    <property type="entry name" value="UPF0173"/>
    <property type="match status" value="1"/>
</dbReference>
<dbReference type="InterPro" id="IPR036866">
    <property type="entry name" value="RibonucZ/Hydroxyglut_hydro"/>
</dbReference>
<organism evidence="4 5">
    <name type="scientific">Aquamicrobium segne</name>
    <dbReference type="NCBI Taxonomy" id="469547"/>
    <lineage>
        <taxon>Bacteria</taxon>
        <taxon>Pseudomonadati</taxon>
        <taxon>Pseudomonadota</taxon>
        <taxon>Alphaproteobacteria</taxon>
        <taxon>Hyphomicrobiales</taxon>
        <taxon>Phyllobacteriaceae</taxon>
        <taxon>Aquamicrobium</taxon>
    </lineage>
</organism>
<dbReference type="GO" id="GO:0016787">
    <property type="term" value="F:hydrolase activity"/>
    <property type="evidence" value="ECO:0007669"/>
    <property type="project" value="UniProtKB-KW"/>
</dbReference>